<gene>
    <name evidence="2" type="ORF">QH73_0003800</name>
</gene>
<proteinExistence type="predicted"/>
<feature type="region of interest" description="Disordered" evidence="1">
    <location>
        <begin position="1"/>
        <end position="25"/>
    </location>
</feature>
<name>A0A9X5I2Q7_9CYAN</name>
<sequence length="233" mass="27939">MPKIVPLDQRAMMQPKPEPPPKPIPFSRLEDFDWNQTMYQTYVLPKPLFEKLEQIPDKERFICQCLLDLINDSRGVERQEPTKPREAWYSYTKKIPTQRLFKFEHHDDKVRPYYEVTAEHTRKRIPNLPGDEQVVFFEPTQHDQRQASNFQVPLRLWNEAYRISEFFQMTVYDMFLQAVERGLFKHEQQKPQPVNPNAARYKRFSDREQQRENRLIETVAKRMAKNNPSGGEA</sequence>
<evidence type="ECO:0000256" key="1">
    <source>
        <dbReference type="SAM" id="MobiDB-lite"/>
    </source>
</evidence>
<accession>A0A9X5I2Q7</accession>
<dbReference type="EMBL" id="JTJC03000001">
    <property type="protein sequence ID" value="NHC33793.1"/>
    <property type="molecule type" value="Genomic_DNA"/>
</dbReference>
<feature type="compositionally biased region" description="Basic and acidic residues" evidence="1">
    <location>
        <begin position="203"/>
        <end position="213"/>
    </location>
</feature>
<reference evidence="2 3" key="1">
    <citation type="journal article" date="2015" name="Genome Announc.">
        <title>Draft Genome Sequence of the Terrestrial Cyanobacterium Scytonema millei VB511283, Isolated from Eastern India.</title>
        <authorList>
            <person name="Sen D."/>
            <person name="Chandrababunaidu M.M."/>
            <person name="Singh D."/>
            <person name="Sanghi N."/>
            <person name="Ghorai A."/>
            <person name="Mishra G.P."/>
            <person name="Madduluri M."/>
            <person name="Adhikary S.P."/>
            <person name="Tripathy S."/>
        </authorList>
    </citation>
    <scope>NUCLEOTIDE SEQUENCE [LARGE SCALE GENOMIC DNA]</scope>
    <source>
        <strain evidence="2 3">VB511283</strain>
    </source>
</reference>
<feature type="region of interest" description="Disordered" evidence="1">
    <location>
        <begin position="187"/>
        <end position="213"/>
    </location>
</feature>
<organism evidence="2 3">
    <name type="scientific">Scytonema millei VB511283</name>
    <dbReference type="NCBI Taxonomy" id="1245923"/>
    <lineage>
        <taxon>Bacteria</taxon>
        <taxon>Bacillati</taxon>
        <taxon>Cyanobacteriota</taxon>
        <taxon>Cyanophyceae</taxon>
        <taxon>Nostocales</taxon>
        <taxon>Scytonemataceae</taxon>
        <taxon>Scytonema</taxon>
    </lineage>
</organism>
<dbReference type="RefSeq" id="WP_039715290.1">
    <property type="nucleotide sequence ID" value="NZ_JTJC03000001.1"/>
</dbReference>
<protein>
    <submittedName>
        <fullName evidence="2">Uncharacterized protein</fullName>
    </submittedName>
</protein>
<keyword evidence="3" id="KW-1185">Reference proteome</keyword>
<evidence type="ECO:0000313" key="2">
    <source>
        <dbReference type="EMBL" id="NHC33793.1"/>
    </source>
</evidence>
<evidence type="ECO:0000313" key="3">
    <source>
        <dbReference type="Proteomes" id="UP000031532"/>
    </source>
</evidence>
<dbReference type="Proteomes" id="UP000031532">
    <property type="component" value="Unassembled WGS sequence"/>
</dbReference>
<comment type="caution">
    <text evidence="2">The sequence shown here is derived from an EMBL/GenBank/DDBJ whole genome shotgun (WGS) entry which is preliminary data.</text>
</comment>
<dbReference type="AlphaFoldDB" id="A0A9X5I2Q7"/>